<evidence type="ECO:0000256" key="1">
    <source>
        <dbReference type="SAM" id="Phobius"/>
    </source>
</evidence>
<dbReference type="GeneID" id="111132831"/>
<feature type="chain" id="PRO_5044666404" evidence="2">
    <location>
        <begin position="21"/>
        <end position="567"/>
    </location>
</feature>
<dbReference type="RefSeq" id="XP_022336400.1">
    <property type="nucleotide sequence ID" value="XM_022480692.1"/>
</dbReference>
<gene>
    <name evidence="5 6" type="primary">LOC111132831</name>
</gene>
<keyword evidence="1" id="KW-1133">Transmembrane helix</keyword>
<reference evidence="5 6" key="1">
    <citation type="submission" date="2025-04" db="UniProtKB">
        <authorList>
            <consortium name="RefSeq"/>
        </authorList>
    </citation>
    <scope>IDENTIFICATION</scope>
    <source>
        <tissue evidence="5 6">Whole sample</tissue>
    </source>
</reference>
<keyword evidence="4" id="KW-1185">Reference proteome</keyword>
<sequence length="567" mass="65097">MMCLVLGVLKCFFLVSTLLCKDVMTAPSPLQYHYRCPYNQSEWEDRASILNCHGNDVYHCLLSADKVSVKENCIERSLVLQGHCPFFTKEGYLNWATCNETGCPDTHFHSDEVYQHRICFGNTDHQITENSQKRDDGMSSLEIFGLVALVIIIVLLLAAAFMARFRFFVCKGEEELQDEAVTNGIHVLQDEKLVFVIGKLGNSVSTIGKNIASGYAKANQMSHKFINYLDIYDTFEFSEKRVYYIDGWFGLWNDNPSEQREVEKSLRPINESSKDNNLNIKIVIGLRSEIRNSKTYEYVFKANGVSCSDQNRTILLDSSSIKKESSVEKHLESIKRNCSKAECSCREIEVAELRKVTIIGTHLTLKILELDHTLADDIFDEHKGPLAAIKNHFKSLKSKNKDLYAAILYIVLKGSYERKAFKRDISEKFNIKKSSMKLDSLKQYVTTKYTLAPMWSSKVFGNKTQTDNVNAVVFWHNFLYIGAFHACYEESDEKEKMLMYCNMDAILQLVRPIGQGTEFTVEADLETISTFYEKRIKGKEIEEHVVDHPLMKYLREKNDSTQLFKTV</sequence>
<evidence type="ECO:0000313" key="6">
    <source>
        <dbReference type="RefSeq" id="XP_022336400.1"/>
    </source>
</evidence>
<evidence type="ECO:0000259" key="3">
    <source>
        <dbReference type="Pfam" id="PF20720"/>
    </source>
</evidence>
<organism evidence="4 6">
    <name type="scientific">Crassostrea virginica</name>
    <name type="common">Eastern oyster</name>
    <dbReference type="NCBI Taxonomy" id="6565"/>
    <lineage>
        <taxon>Eukaryota</taxon>
        <taxon>Metazoa</taxon>
        <taxon>Spiralia</taxon>
        <taxon>Lophotrochozoa</taxon>
        <taxon>Mollusca</taxon>
        <taxon>Bivalvia</taxon>
        <taxon>Autobranchia</taxon>
        <taxon>Pteriomorphia</taxon>
        <taxon>Ostreida</taxon>
        <taxon>Ostreoidea</taxon>
        <taxon>Ostreidae</taxon>
        <taxon>Crassostrea</taxon>
    </lineage>
</organism>
<evidence type="ECO:0000313" key="5">
    <source>
        <dbReference type="RefSeq" id="XP_022336399.1"/>
    </source>
</evidence>
<evidence type="ECO:0000313" key="4">
    <source>
        <dbReference type="Proteomes" id="UP000694844"/>
    </source>
</evidence>
<dbReference type="RefSeq" id="XP_022336399.1">
    <property type="nucleotide sequence ID" value="XM_022480691.1"/>
</dbReference>
<dbReference type="OrthoDB" id="6150691at2759"/>
<proteinExistence type="predicted"/>
<protein>
    <submittedName>
        <fullName evidence="5 6">Uncharacterized protein LOC111132831 isoform X1</fullName>
    </submittedName>
</protein>
<feature type="signal peptide" evidence="2">
    <location>
        <begin position="1"/>
        <end position="20"/>
    </location>
</feature>
<dbReference type="Proteomes" id="UP000694844">
    <property type="component" value="Chromosome 5"/>
</dbReference>
<keyword evidence="1" id="KW-0472">Membrane</keyword>
<dbReference type="Pfam" id="PF20720">
    <property type="entry name" value="nSTAND3"/>
    <property type="match status" value="1"/>
</dbReference>
<accession>A0A8B8E8D3</accession>
<feature type="transmembrane region" description="Helical" evidence="1">
    <location>
        <begin position="143"/>
        <end position="163"/>
    </location>
</feature>
<keyword evidence="1" id="KW-0812">Transmembrane</keyword>
<dbReference type="InterPro" id="IPR049050">
    <property type="entry name" value="nSTAND3"/>
</dbReference>
<feature type="domain" description="Novel STAND NTPase 3" evidence="3">
    <location>
        <begin position="179"/>
        <end position="331"/>
    </location>
</feature>
<evidence type="ECO:0000256" key="2">
    <source>
        <dbReference type="SAM" id="SignalP"/>
    </source>
</evidence>
<keyword evidence="2" id="KW-0732">Signal</keyword>
<name>A0A8B8E8D3_CRAVI</name>
<dbReference type="KEGG" id="cvn:111132831"/>
<dbReference type="AlphaFoldDB" id="A0A8B8E8D3"/>